<reference evidence="1" key="1">
    <citation type="submission" date="2020-11" db="EMBL/GenBank/DDBJ databases">
        <title>Adaptations for nitrogen fixation in a non-lichenized fungal sporocarp promotes dispersal by wood-feeding termites.</title>
        <authorList>
            <consortium name="DOE Joint Genome Institute"/>
            <person name="Koch R.A."/>
            <person name="Yoon G."/>
            <person name="Arayal U."/>
            <person name="Lail K."/>
            <person name="Amirebrahimi M."/>
            <person name="Labutti K."/>
            <person name="Lipzen A."/>
            <person name="Riley R."/>
            <person name="Barry K."/>
            <person name="Henrissat B."/>
            <person name="Grigoriev I.V."/>
            <person name="Herr J.R."/>
            <person name="Aime M.C."/>
        </authorList>
    </citation>
    <scope>NUCLEOTIDE SEQUENCE</scope>
    <source>
        <strain evidence="1">MCA 3950</strain>
    </source>
</reference>
<dbReference type="EMBL" id="MU250566">
    <property type="protein sequence ID" value="KAG7440836.1"/>
    <property type="molecule type" value="Genomic_DNA"/>
</dbReference>
<proteinExistence type="predicted"/>
<name>A0A9P7VGZ1_9AGAR</name>
<dbReference type="RefSeq" id="XP_043034336.1">
    <property type="nucleotide sequence ID" value="XM_043181410.1"/>
</dbReference>
<comment type="caution">
    <text evidence="1">The sequence shown here is derived from an EMBL/GenBank/DDBJ whole genome shotgun (WGS) entry which is preliminary data.</text>
</comment>
<gene>
    <name evidence="1" type="ORF">BT62DRAFT_562510</name>
</gene>
<dbReference type="AlphaFoldDB" id="A0A9P7VGZ1"/>
<keyword evidence="2" id="KW-1185">Reference proteome</keyword>
<dbReference type="GeneID" id="66103706"/>
<evidence type="ECO:0000313" key="1">
    <source>
        <dbReference type="EMBL" id="KAG7440836.1"/>
    </source>
</evidence>
<protein>
    <submittedName>
        <fullName evidence="1">Uncharacterized protein</fullName>
    </submittedName>
</protein>
<accession>A0A9P7VGZ1</accession>
<organism evidence="1 2">
    <name type="scientific">Guyanagaster necrorhizus</name>
    <dbReference type="NCBI Taxonomy" id="856835"/>
    <lineage>
        <taxon>Eukaryota</taxon>
        <taxon>Fungi</taxon>
        <taxon>Dikarya</taxon>
        <taxon>Basidiomycota</taxon>
        <taxon>Agaricomycotina</taxon>
        <taxon>Agaricomycetes</taxon>
        <taxon>Agaricomycetidae</taxon>
        <taxon>Agaricales</taxon>
        <taxon>Marasmiineae</taxon>
        <taxon>Physalacriaceae</taxon>
        <taxon>Guyanagaster</taxon>
    </lineage>
</organism>
<sequence>MWRLSTEEIFVGYEMRWSYGRGRSVHYLFARSVTRFFGLSYFGESMVGYQMSVSGIACGAPGDFGAAVRSALSPLPDSPAQIPLFICAFDLLVHVSVKISEGALFAACPKISCVNITQRPCACLWRTVFQIRVHLVAFSALAWIAITCVYYEELDYTVAALTTGSFRKGSFQK</sequence>
<evidence type="ECO:0000313" key="2">
    <source>
        <dbReference type="Proteomes" id="UP000812287"/>
    </source>
</evidence>
<dbReference type="Proteomes" id="UP000812287">
    <property type="component" value="Unassembled WGS sequence"/>
</dbReference>